<dbReference type="AlphaFoldDB" id="A0A7M1WMG7"/>
<evidence type="ECO:0000259" key="2">
    <source>
        <dbReference type="Pfam" id="PF00534"/>
    </source>
</evidence>
<evidence type="ECO:0000256" key="1">
    <source>
        <dbReference type="ARBA" id="ARBA00022679"/>
    </source>
</evidence>
<dbReference type="GO" id="GO:0102710">
    <property type="term" value="F:D-inositol-3-phosphate glycosyltransferase activity"/>
    <property type="evidence" value="ECO:0007669"/>
    <property type="project" value="UniProtKB-EC"/>
</dbReference>
<feature type="domain" description="Glycosyl transferase family 1" evidence="2">
    <location>
        <begin position="153"/>
        <end position="291"/>
    </location>
</feature>
<proteinExistence type="predicted"/>
<dbReference type="Pfam" id="PF13439">
    <property type="entry name" value="Glyco_transf_4"/>
    <property type="match status" value="1"/>
</dbReference>
<dbReference type="PANTHER" id="PTHR46401:SF2">
    <property type="entry name" value="GLYCOSYLTRANSFERASE WBBK-RELATED"/>
    <property type="match status" value="1"/>
</dbReference>
<dbReference type="EC" id="2.4.1.250" evidence="4"/>
<protein>
    <submittedName>
        <fullName evidence="4">D-inositol 3-phosphate glycosyltransferase</fullName>
        <ecNumber evidence="4">2.4.1.250</ecNumber>
    </submittedName>
</protein>
<dbReference type="EMBL" id="MT898369">
    <property type="protein sequence ID" value="QOS28243.1"/>
    <property type="molecule type" value="Genomic_DNA"/>
</dbReference>
<evidence type="ECO:0000259" key="3">
    <source>
        <dbReference type="Pfam" id="PF13439"/>
    </source>
</evidence>
<dbReference type="CDD" id="cd03809">
    <property type="entry name" value="GT4_MtfB-like"/>
    <property type="match status" value="1"/>
</dbReference>
<reference evidence="4" key="1">
    <citation type="submission" date="2020-08" db="EMBL/GenBank/DDBJ databases">
        <title>Genetic structure, function and evolution of capsule biosynthesis loci in Vibrio parahaemolyticus.</title>
        <authorList>
            <person name="Li L."/>
            <person name="Bian S."/>
        </authorList>
    </citation>
    <scope>NUCLEOTIDE SEQUENCE</scope>
    <source>
        <strain evidence="4">VP238</strain>
    </source>
</reference>
<dbReference type="InterPro" id="IPR001296">
    <property type="entry name" value="Glyco_trans_1"/>
</dbReference>
<feature type="domain" description="Glycosyltransferase subfamily 4-like N-terminal" evidence="3">
    <location>
        <begin position="63"/>
        <end position="142"/>
    </location>
</feature>
<name>A0A7M1WMG7_VIBPH</name>
<accession>A0A7M1WMG7</accession>
<gene>
    <name evidence="4" type="primary">mshA_2</name>
    <name evidence="4" type="ORF">VP238_00015</name>
</gene>
<dbReference type="GO" id="GO:0009103">
    <property type="term" value="P:lipopolysaccharide biosynthetic process"/>
    <property type="evidence" value="ECO:0007669"/>
    <property type="project" value="TreeGrafter"/>
</dbReference>
<keyword evidence="4" id="KW-0328">Glycosyltransferase</keyword>
<organism evidence="4">
    <name type="scientific">Vibrio parahaemolyticus</name>
    <dbReference type="NCBI Taxonomy" id="670"/>
    <lineage>
        <taxon>Bacteria</taxon>
        <taxon>Pseudomonadati</taxon>
        <taxon>Pseudomonadota</taxon>
        <taxon>Gammaproteobacteria</taxon>
        <taxon>Vibrionales</taxon>
        <taxon>Vibrionaceae</taxon>
        <taxon>Vibrio</taxon>
    </lineage>
</organism>
<keyword evidence="1 4" id="KW-0808">Transferase</keyword>
<dbReference type="Pfam" id="PF00534">
    <property type="entry name" value="Glycos_transf_1"/>
    <property type="match status" value="1"/>
</dbReference>
<dbReference type="SUPFAM" id="SSF53756">
    <property type="entry name" value="UDP-Glycosyltransferase/glycogen phosphorylase"/>
    <property type="match status" value="1"/>
</dbReference>
<dbReference type="PANTHER" id="PTHR46401">
    <property type="entry name" value="GLYCOSYLTRANSFERASE WBBK-RELATED"/>
    <property type="match status" value="1"/>
</dbReference>
<dbReference type="InterPro" id="IPR028098">
    <property type="entry name" value="Glyco_trans_4-like_N"/>
</dbReference>
<sequence length="321" mass="36270">MVLFDPIIFELQGGGGITVYFKNILSRINESYGDSLILDVSRKRIFKRYRDCEVNVDKGVFHSSYYRLPKNRKIKVVTTVHDFTYEKYITGPKRWVHCWQKYRAIRNSDIVICVSNNTAKDLMSYCPIDPDKIRVIHNGVSDSYHPLPMSKSPTKEVLFVGSRVGYKNFYLAIDTLAKLPGYSLSIVGGGALSEEEKTYLDSLIPGRYKWLGRLSDKELNLAYNRAHALLYPSSYEGFGIPVIEAMRAGCPVVAVNCSSIPEVAGDAAILIENADADLFTEALLKVSNTREELINAGLEQAAKFSWDKCFQETLQVYEELM</sequence>
<dbReference type="Gene3D" id="3.40.50.2000">
    <property type="entry name" value="Glycogen Phosphorylase B"/>
    <property type="match status" value="2"/>
</dbReference>
<evidence type="ECO:0000313" key="4">
    <source>
        <dbReference type="EMBL" id="QOS28243.1"/>
    </source>
</evidence>